<proteinExistence type="inferred from homology"/>
<name>A0A2T2NY73_CORCC</name>
<dbReference type="AlphaFoldDB" id="A0A2T2NY73"/>
<keyword evidence="8" id="KW-1015">Disulfide bond</keyword>
<accession>A0A2T2NY73</accession>
<dbReference type="InterPro" id="IPR015798">
    <property type="entry name" value="Cu_amine_oxidase_C"/>
</dbReference>
<gene>
    <name evidence="15" type="ORF">BS50DRAFT_520126</name>
</gene>
<dbReference type="Gene3D" id="3.10.450.40">
    <property type="match status" value="2"/>
</dbReference>
<dbReference type="InterPro" id="IPR049947">
    <property type="entry name" value="Cu_Am_Ox_Cu-bd"/>
</dbReference>
<dbReference type="InterPro" id="IPR016182">
    <property type="entry name" value="Cu_amine_oxidase_N-reg"/>
</dbReference>
<keyword evidence="6 11" id="KW-0560">Oxidoreductase</keyword>
<evidence type="ECO:0000256" key="1">
    <source>
        <dbReference type="ARBA" id="ARBA00001935"/>
    </source>
</evidence>
<keyword evidence="16" id="KW-1185">Reference proteome</keyword>
<evidence type="ECO:0000256" key="7">
    <source>
        <dbReference type="ARBA" id="ARBA00023008"/>
    </source>
</evidence>
<comment type="PTM">
    <text evidence="10 11">Topaquinone (TPQ) is generated by copper-dependent autoxidation of a specific tyrosyl residue.</text>
</comment>
<protein>
    <recommendedName>
        <fullName evidence="11">Amine oxidase</fullName>
        <ecNumber evidence="11">1.4.3.-</ecNumber>
    </recommendedName>
</protein>
<evidence type="ECO:0000256" key="10">
    <source>
        <dbReference type="PIRSR" id="PIRSR600269-51"/>
    </source>
</evidence>
<comment type="cofactor">
    <cofactor evidence="11">
        <name>Cu cation</name>
        <dbReference type="ChEBI" id="CHEBI:23378"/>
    </cofactor>
    <text evidence="11">Contains 1 topaquinone per subunit.</text>
</comment>
<dbReference type="SUPFAM" id="SSF54416">
    <property type="entry name" value="Amine oxidase N-terminal region"/>
    <property type="match status" value="2"/>
</dbReference>
<dbReference type="GO" id="GO:0048038">
    <property type="term" value="F:quinone binding"/>
    <property type="evidence" value="ECO:0007669"/>
    <property type="project" value="InterPro"/>
</dbReference>
<evidence type="ECO:0000313" key="15">
    <source>
        <dbReference type="EMBL" id="PSN70367.1"/>
    </source>
</evidence>
<comment type="subunit">
    <text evidence="3">Homodimer.</text>
</comment>
<dbReference type="Gene3D" id="2.70.98.20">
    <property type="entry name" value="Copper amine oxidase, catalytic domain"/>
    <property type="match status" value="1"/>
</dbReference>
<dbReference type="EC" id="1.4.3.-" evidence="11"/>
<dbReference type="GO" id="GO:0005507">
    <property type="term" value="F:copper ion binding"/>
    <property type="evidence" value="ECO:0007669"/>
    <property type="project" value="InterPro"/>
</dbReference>
<organism evidence="15 16">
    <name type="scientific">Corynespora cassiicola Philippines</name>
    <dbReference type="NCBI Taxonomy" id="1448308"/>
    <lineage>
        <taxon>Eukaryota</taxon>
        <taxon>Fungi</taxon>
        <taxon>Dikarya</taxon>
        <taxon>Ascomycota</taxon>
        <taxon>Pezizomycotina</taxon>
        <taxon>Dothideomycetes</taxon>
        <taxon>Pleosporomycetidae</taxon>
        <taxon>Pleosporales</taxon>
        <taxon>Corynesporascaceae</taxon>
        <taxon>Corynespora</taxon>
    </lineage>
</organism>
<evidence type="ECO:0000256" key="4">
    <source>
        <dbReference type="ARBA" id="ARBA00022723"/>
    </source>
</evidence>
<feature type="modified residue" description="2',4',5'-topaquinone" evidence="10">
    <location>
        <position position="401"/>
    </location>
</feature>
<evidence type="ECO:0000256" key="5">
    <source>
        <dbReference type="ARBA" id="ARBA00022772"/>
    </source>
</evidence>
<evidence type="ECO:0000259" key="13">
    <source>
        <dbReference type="Pfam" id="PF01179"/>
    </source>
</evidence>
<dbReference type="InterPro" id="IPR015802">
    <property type="entry name" value="Cu_amine_oxidase_N3"/>
</dbReference>
<dbReference type="STRING" id="1448308.A0A2T2NY73"/>
<keyword evidence="7 11" id="KW-0186">Copper</keyword>
<dbReference type="SUPFAM" id="SSF49998">
    <property type="entry name" value="Amine oxidase catalytic domain"/>
    <property type="match status" value="1"/>
</dbReference>
<dbReference type="PROSITE" id="PS01165">
    <property type="entry name" value="COPPER_AMINE_OXID_2"/>
    <property type="match status" value="1"/>
</dbReference>
<evidence type="ECO:0000256" key="3">
    <source>
        <dbReference type="ARBA" id="ARBA00011738"/>
    </source>
</evidence>
<dbReference type="GO" id="GO:0009308">
    <property type="term" value="P:amine metabolic process"/>
    <property type="evidence" value="ECO:0007669"/>
    <property type="project" value="UniProtKB-UniRule"/>
</dbReference>
<feature type="domain" description="Copper amine oxidase catalytic" evidence="13">
    <location>
        <begin position="245"/>
        <end position="643"/>
    </location>
</feature>
<evidence type="ECO:0000313" key="16">
    <source>
        <dbReference type="Proteomes" id="UP000240883"/>
    </source>
</evidence>
<sequence length="695" mass="78757">MLVERPFAHPLDPATAKEIENATSQIKNLFYGIPLHFKAAGLDEPPKQELKAYLEAEHSGKPVPDLPRRIFAIWYIKRTPRLFEGVVDVTNNQVLSYKELPRDFHGPVDRTELNEAAQVVMRDPAVKKEIERLQIDETTVVLDPWDYGVDGEETQERHTQVFMYMRNPENNDPDSSHYSFPLDFMVIVDLSKMVVKKVLRLPLGSDSSTTPVGSSVPHRRTKPVEPEYDHRLQKNKPRTTVKPYNVVQPEGASFTVKGHLIEWEKFRFRVGFNWREGVTIHDVHFMNKSAFYRLSLSEMFVPYGDPRNPIYRKGAFDLGNVGAGVTANNLSLGCDCLGVIKYIDGCVVAVDGSASPRPNAICIHEVDQGIQWKHTNHRTGKATVVRKRQLVLQQIITVANYEYIFAWIFDQSGEITFETRATGILSTQPIDEEARVPWGTRVADGVMAPYHQHIFNVRIDPAIGGHQGNTLTFSDSVQLPWDKELNPLGTGYVTKETQVHRAGPVPDDYLAGRVFKVVNPHIENEVSRTPIGYKIVPIRSQMLLAQPGSWHWRRSEFAEHPMWVTKYKDRQLFPSGDYTNQSLGGHGIKSWTAERDHVIDEDIVIWHTFGFNHIPRVEDFPIMPAEIAQMHLKPYNFCTFNPTNDVPPSNQEFNKSVLYEDQKQMANGDGGNSVALKESGVKAEVCCGMGKPTPD</sequence>
<comment type="similarity">
    <text evidence="2 11">Belongs to the copper/topaquinone oxidase family.</text>
</comment>
<dbReference type="PROSITE" id="PS01164">
    <property type="entry name" value="COPPER_AMINE_OXID_1"/>
    <property type="match status" value="1"/>
</dbReference>
<dbReference type="OrthoDB" id="5379943at2759"/>
<dbReference type="InterPro" id="IPR000269">
    <property type="entry name" value="Cu_amine_oxidase"/>
</dbReference>
<feature type="region of interest" description="Disordered" evidence="12">
    <location>
        <begin position="206"/>
        <end position="230"/>
    </location>
</feature>
<evidence type="ECO:0000256" key="6">
    <source>
        <dbReference type="ARBA" id="ARBA00023002"/>
    </source>
</evidence>
<feature type="domain" description="Copper amine oxidase N3-terminal" evidence="14">
    <location>
        <begin position="107"/>
        <end position="196"/>
    </location>
</feature>
<evidence type="ECO:0000256" key="9">
    <source>
        <dbReference type="PIRSR" id="PIRSR600269-50"/>
    </source>
</evidence>
<evidence type="ECO:0000256" key="11">
    <source>
        <dbReference type="RuleBase" id="RU000672"/>
    </source>
</evidence>
<reference evidence="15 16" key="1">
    <citation type="journal article" date="2018" name="Front. Microbiol.">
        <title>Genome-Wide Analysis of Corynespora cassiicola Leaf Fall Disease Putative Effectors.</title>
        <authorList>
            <person name="Lopez D."/>
            <person name="Ribeiro S."/>
            <person name="Label P."/>
            <person name="Fumanal B."/>
            <person name="Venisse J.S."/>
            <person name="Kohler A."/>
            <person name="de Oliveira R.R."/>
            <person name="Labutti K."/>
            <person name="Lipzen A."/>
            <person name="Lail K."/>
            <person name="Bauer D."/>
            <person name="Ohm R.A."/>
            <person name="Barry K.W."/>
            <person name="Spatafora J."/>
            <person name="Grigoriev I.V."/>
            <person name="Martin F.M."/>
            <person name="Pujade-Renaud V."/>
        </authorList>
    </citation>
    <scope>NUCLEOTIDE SEQUENCE [LARGE SCALE GENOMIC DNA]</scope>
    <source>
        <strain evidence="15 16">Philippines</strain>
    </source>
</reference>
<dbReference type="PANTHER" id="PTHR10638">
    <property type="entry name" value="COPPER AMINE OXIDASE"/>
    <property type="match status" value="1"/>
</dbReference>
<feature type="active site" description="Schiff-base intermediate with substrate; via topaquinone" evidence="9">
    <location>
        <position position="401"/>
    </location>
</feature>
<dbReference type="FunFam" id="2.70.98.20:FF:000001">
    <property type="entry name" value="Amine oxidase"/>
    <property type="match status" value="1"/>
</dbReference>
<dbReference type="InterPro" id="IPR049948">
    <property type="entry name" value="Cu_Am_ox_TPQ-bd"/>
</dbReference>
<evidence type="ECO:0000256" key="12">
    <source>
        <dbReference type="SAM" id="MobiDB-lite"/>
    </source>
</evidence>
<dbReference type="InterPro" id="IPR036460">
    <property type="entry name" value="Cu_amine_oxidase_C_sf"/>
</dbReference>
<dbReference type="GO" id="GO:0008131">
    <property type="term" value="F:primary methylamine oxidase activity"/>
    <property type="evidence" value="ECO:0007669"/>
    <property type="project" value="InterPro"/>
</dbReference>
<dbReference type="Proteomes" id="UP000240883">
    <property type="component" value="Unassembled WGS sequence"/>
</dbReference>
<evidence type="ECO:0000256" key="8">
    <source>
        <dbReference type="ARBA" id="ARBA00023157"/>
    </source>
</evidence>
<keyword evidence="5 9" id="KW-0801">TPQ</keyword>
<dbReference type="EMBL" id="KZ678132">
    <property type="protein sequence ID" value="PSN70367.1"/>
    <property type="molecule type" value="Genomic_DNA"/>
</dbReference>
<feature type="active site" description="Proton acceptor" evidence="9">
    <location>
        <position position="317"/>
    </location>
</feature>
<dbReference type="PANTHER" id="PTHR10638:SF33">
    <property type="entry name" value="AMINE OXIDASE"/>
    <property type="match status" value="1"/>
</dbReference>
<dbReference type="Pfam" id="PF02728">
    <property type="entry name" value="Cu_amine_oxidN3"/>
    <property type="match status" value="1"/>
</dbReference>
<comment type="cofactor">
    <cofactor evidence="1">
        <name>Cu cation</name>
        <dbReference type="ChEBI" id="CHEBI:23378"/>
    </cofactor>
</comment>
<dbReference type="Pfam" id="PF01179">
    <property type="entry name" value="Cu_amine_oxid"/>
    <property type="match status" value="1"/>
</dbReference>
<keyword evidence="4 11" id="KW-0479">Metal-binding</keyword>
<evidence type="ECO:0000256" key="2">
    <source>
        <dbReference type="ARBA" id="ARBA00007983"/>
    </source>
</evidence>
<evidence type="ECO:0000259" key="14">
    <source>
        <dbReference type="Pfam" id="PF02728"/>
    </source>
</evidence>